<keyword evidence="1" id="KW-0847">Vitamin C</keyword>
<organism evidence="4 5">
    <name type="scientific">Shewanella marisflavi</name>
    <dbReference type="NCBI Taxonomy" id="260364"/>
    <lineage>
        <taxon>Bacteria</taxon>
        <taxon>Pseudomonadati</taxon>
        <taxon>Pseudomonadota</taxon>
        <taxon>Gammaproteobacteria</taxon>
        <taxon>Alteromonadales</taxon>
        <taxon>Shewanellaceae</taxon>
        <taxon>Shewanella</taxon>
    </lineage>
</organism>
<feature type="domain" description="Fe2OG dioxygenase" evidence="3">
    <location>
        <begin position="176"/>
        <end position="269"/>
    </location>
</feature>
<dbReference type="Proteomes" id="UP000198233">
    <property type="component" value="Chromosome"/>
</dbReference>
<evidence type="ECO:0000313" key="5">
    <source>
        <dbReference type="Proteomes" id="UP000198233"/>
    </source>
</evidence>
<keyword evidence="2" id="KW-0479">Metal-binding</keyword>
<dbReference type="GO" id="GO:0031418">
    <property type="term" value="F:L-ascorbic acid binding"/>
    <property type="evidence" value="ECO:0007669"/>
    <property type="project" value="UniProtKB-KW"/>
</dbReference>
<evidence type="ECO:0000256" key="1">
    <source>
        <dbReference type="ARBA" id="ARBA00022896"/>
    </source>
</evidence>
<dbReference type="PANTHER" id="PTHR24014">
    <property type="entry name" value="2-OXOGLUTARATE AND IRON-DEPENDENT OXYGENASE DOMAIN-CONTAINING PROTEIN 2"/>
    <property type="match status" value="1"/>
</dbReference>
<keyword evidence="2" id="KW-0408">Iron</keyword>
<accession>A0AAC9TYE9</accession>
<dbReference type="GO" id="GO:0016491">
    <property type="term" value="F:oxidoreductase activity"/>
    <property type="evidence" value="ECO:0007669"/>
    <property type="project" value="UniProtKB-KW"/>
</dbReference>
<dbReference type="RefSeq" id="WP_088904032.1">
    <property type="nucleotide sequence ID" value="NZ_CP022272.1"/>
</dbReference>
<dbReference type="GO" id="GO:0046872">
    <property type="term" value="F:metal ion binding"/>
    <property type="evidence" value="ECO:0007669"/>
    <property type="project" value="UniProtKB-KW"/>
</dbReference>
<sequence length="303" mass="34639">MSVNQLLFARSLPLPSREAMLQRAESVQKFWNNNKQVLKDAWGEWEETESRLRVFPDDSVLDSQLLDAVTKAWKDPSKEIQVRELWKETSSGVYQAQFFDPERLILLRDYLDKAFDSKIPVRPPYGIVLNRKGAMLDPRSEGFLAAPKFQEFYRDIIDRFMRPIARMLFPEIVGFDSQSFGFSIQYQADMDTSLRLHTDASTVTLNVNLNLPGEEYSGSEVDFYDPATGKVNRLAFEPGVAMLHRGHVAHAAQPILRGERTNIVLWLYGTQGKLPAEVTVNHMVDAAQRWQVPNTPLDSFAPF</sequence>
<dbReference type="KEGG" id="smav:CFF01_04615"/>
<dbReference type="EMBL" id="CP022272">
    <property type="protein sequence ID" value="ASJ95927.1"/>
    <property type="molecule type" value="Genomic_DNA"/>
</dbReference>
<gene>
    <name evidence="4" type="ORF">CFF01_04615</name>
</gene>
<name>A0AAC9TYE9_9GAMM</name>
<evidence type="ECO:0000259" key="3">
    <source>
        <dbReference type="PROSITE" id="PS51471"/>
    </source>
</evidence>
<dbReference type="Gene3D" id="2.60.120.620">
    <property type="entry name" value="q2cbj1_9rhob like domain"/>
    <property type="match status" value="1"/>
</dbReference>
<protein>
    <submittedName>
        <fullName evidence="4">2OG-Fe(II) oxygenase</fullName>
    </submittedName>
</protein>
<evidence type="ECO:0000313" key="4">
    <source>
        <dbReference type="EMBL" id="ASJ95927.1"/>
    </source>
</evidence>
<comment type="similarity">
    <text evidence="2">Belongs to the iron/ascorbate-dependent oxidoreductase family.</text>
</comment>
<dbReference type="PROSITE" id="PS51471">
    <property type="entry name" value="FE2OG_OXY"/>
    <property type="match status" value="1"/>
</dbReference>
<evidence type="ECO:0000256" key="2">
    <source>
        <dbReference type="RuleBase" id="RU003682"/>
    </source>
</evidence>
<dbReference type="PANTHER" id="PTHR24014:SF4">
    <property type="entry name" value="2-OXOGLUTARATE AND IRON-DEPENDENT OXYGENASE DOMAIN-CONTAINING PROTEIN 2"/>
    <property type="match status" value="1"/>
</dbReference>
<dbReference type="InterPro" id="IPR005123">
    <property type="entry name" value="Oxoglu/Fe-dep_dioxygenase_dom"/>
</dbReference>
<keyword evidence="2" id="KW-0560">Oxidoreductase</keyword>
<proteinExistence type="inferred from homology"/>
<reference evidence="4 5" key="1">
    <citation type="submission" date="2017-06" db="EMBL/GenBank/DDBJ databases">
        <title>Complete genome sequence of Shewanella marisflavi EP1 associated with anaerobic 2,4-dinitrotoluene reduction and salt tolerance.</title>
        <authorList>
            <person name="Huang J."/>
        </authorList>
    </citation>
    <scope>NUCLEOTIDE SEQUENCE [LARGE SCALE GENOMIC DNA]</scope>
    <source>
        <strain evidence="4 5">EP1</strain>
    </source>
</reference>
<dbReference type="AlphaFoldDB" id="A0AAC9TYE9"/>